<keyword evidence="1" id="KW-0472">Membrane</keyword>
<evidence type="ECO:0000313" key="2">
    <source>
        <dbReference type="EMBL" id="CAD1822765.1"/>
    </source>
</evidence>
<gene>
    <name evidence="2" type="ORF">CB5_LOCUS5976</name>
</gene>
<accession>A0A6V7NW20</accession>
<proteinExistence type="predicted"/>
<feature type="transmembrane region" description="Helical" evidence="1">
    <location>
        <begin position="40"/>
        <end position="57"/>
    </location>
</feature>
<dbReference type="AlphaFoldDB" id="A0A6V7NW20"/>
<protein>
    <submittedName>
        <fullName evidence="2">Uncharacterized protein</fullName>
    </submittedName>
</protein>
<name>A0A6V7NW20_ANACO</name>
<evidence type="ECO:0000256" key="1">
    <source>
        <dbReference type="SAM" id="Phobius"/>
    </source>
</evidence>
<organism evidence="2">
    <name type="scientific">Ananas comosus var. bracteatus</name>
    <name type="common">red pineapple</name>
    <dbReference type="NCBI Taxonomy" id="296719"/>
    <lineage>
        <taxon>Eukaryota</taxon>
        <taxon>Viridiplantae</taxon>
        <taxon>Streptophyta</taxon>
        <taxon>Embryophyta</taxon>
        <taxon>Tracheophyta</taxon>
        <taxon>Spermatophyta</taxon>
        <taxon>Magnoliopsida</taxon>
        <taxon>Liliopsida</taxon>
        <taxon>Poales</taxon>
        <taxon>Bromeliaceae</taxon>
        <taxon>Bromelioideae</taxon>
        <taxon>Ananas</taxon>
    </lineage>
</organism>
<keyword evidence="1" id="KW-1133">Transmembrane helix</keyword>
<keyword evidence="1" id="KW-0812">Transmembrane</keyword>
<reference evidence="2" key="1">
    <citation type="submission" date="2020-07" db="EMBL/GenBank/DDBJ databases">
        <authorList>
            <person name="Lin J."/>
        </authorList>
    </citation>
    <scope>NUCLEOTIDE SEQUENCE</scope>
</reference>
<dbReference type="EMBL" id="LR862142">
    <property type="protein sequence ID" value="CAD1822765.1"/>
    <property type="molecule type" value="Genomic_DNA"/>
</dbReference>
<sequence>MARYAATIGGGDHGMDALGREKSLLTMEAYRTIIISKQPLLAFILVLLYTLVALIRLRCSSALHSTCSIAPHWSSSAPCPCFSLSSLGWRREKNSEEKTTGDVQEVEGAEVDFFSWAVERVGARERRRGRGETRKTTLR</sequence>